<evidence type="ECO:0000256" key="3">
    <source>
        <dbReference type="ARBA" id="ARBA00012417"/>
    </source>
</evidence>
<dbReference type="NCBIfam" id="NF004226">
    <property type="entry name" value="PRK05673.1"/>
    <property type="match status" value="1"/>
</dbReference>
<comment type="similarity">
    <text evidence="2">Belongs to the DNA polymerase type-C family. DnaE subfamily.</text>
</comment>
<dbReference type="Gene3D" id="1.10.10.1600">
    <property type="entry name" value="Bacterial DNA polymerase III alpha subunit, thumb domain"/>
    <property type="match status" value="1"/>
</dbReference>
<dbReference type="Pfam" id="PF07733">
    <property type="entry name" value="DNA_pol3_alpha"/>
    <property type="match status" value="1"/>
</dbReference>
<dbReference type="NCBIfam" id="TIGR00594">
    <property type="entry name" value="polc"/>
    <property type="match status" value="1"/>
</dbReference>
<evidence type="ECO:0000256" key="10">
    <source>
        <dbReference type="ARBA" id="ARBA00049244"/>
    </source>
</evidence>
<dbReference type="Pfam" id="PF01336">
    <property type="entry name" value="tRNA_anti-codon"/>
    <property type="match status" value="1"/>
</dbReference>
<dbReference type="RefSeq" id="WP_289527587.1">
    <property type="nucleotide sequence ID" value="NZ_JAUDCK010000014.1"/>
</dbReference>
<dbReference type="InterPro" id="IPR012340">
    <property type="entry name" value="NA-bd_OB-fold"/>
</dbReference>
<organism evidence="12 13">
    <name type="scientific">Massilimicrobiota timonensis</name>
    <dbReference type="NCBI Taxonomy" id="1776392"/>
    <lineage>
        <taxon>Bacteria</taxon>
        <taxon>Bacillati</taxon>
        <taxon>Bacillota</taxon>
        <taxon>Erysipelotrichia</taxon>
        <taxon>Erysipelotrichales</taxon>
        <taxon>Erysipelotrichaceae</taxon>
        <taxon>Massilimicrobiota</taxon>
    </lineage>
</organism>
<evidence type="ECO:0000256" key="6">
    <source>
        <dbReference type="ARBA" id="ARBA00022695"/>
    </source>
</evidence>
<evidence type="ECO:0000256" key="2">
    <source>
        <dbReference type="ARBA" id="ARBA00009496"/>
    </source>
</evidence>
<evidence type="ECO:0000256" key="5">
    <source>
        <dbReference type="ARBA" id="ARBA00022679"/>
    </source>
</evidence>
<proteinExistence type="inferred from homology"/>
<comment type="subcellular location">
    <subcellularLocation>
        <location evidence="1">Cytoplasm</location>
    </subcellularLocation>
</comment>
<reference evidence="13" key="1">
    <citation type="submission" date="2023-06" db="EMBL/GenBank/DDBJ databases">
        <title>Identification and characterization of horizontal gene transfer across gut microbiota members of farm animals based on homology search.</title>
        <authorList>
            <person name="Zeman M."/>
            <person name="Kubasova T."/>
            <person name="Jahodarova E."/>
            <person name="Nykrynova M."/>
            <person name="Rychlik I."/>
        </authorList>
    </citation>
    <scope>NUCLEOTIDE SEQUENCE [LARGE SCALE GENOMIC DNA]</scope>
    <source>
        <strain evidence="13">ET341</strain>
    </source>
</reference>
<feature type="domain" description="Polymerase/histidinol phosphatase N-terminal" evidence="11">
    <location>
        <begin position="4"/>
        <end position="71"/>
    </location>
</feature>
<dbReference type="InterPro" id="IPR016195">
    <property type="entry name" value="Pol/histidinol_Pase-like"/>
</dbReference>
<dbReference type="SMART" id="SM00481">
    <property type="entry name" value="POLIIIAc"/>
    <property type="match status" value="1"/>
</dbReference>
<evidence type="ECO:0000256" key="7">
    <source>
        <dbReference type="ARBA" id="ARBA00022705"/>
    </source>
</evidence>
<protein>
    <recommendedName>
        <fullName evidence="4">DNA polymerase III subunit alpha</fullName>
        <ecNumber evidence="3">2.7.7.7</ecNumber>
    </recommendedName>
</protein>
<sequence>MMFGHLQIYSGYSFQQSTILIEDLVMAAKEKHLDALALTDKNNMFATIEFSETCLKNNIKPILGMEASVLIDGNIYPFILLAIDDQGYFDLVQICCEINLSQDRAIALNKLALYHEHLYIISGLEDGIIERHVAKEMEDEAIKYMRLFQELFHDHYYVMLQNHHLKFQEQLNQRIISLARYVKVKVICSNEVRYLKKQDALAVDLMQASLSGTVLDTQYEPLTQEKYLKSEAEMEQLFSSEIIEETRKVLVTCKATVPLHEKYLPTYPVPHQGKAVDYLRSLCKVGLKKRFGHQDIPVTYKKRLQYELNVIHEMGFDDYFLIVWDYVRWAKVHKIQVGPGRGSAAGSLVAYVLGITNIDPLRYDLLFERFLNPGRVSMPDIDIDFQDDRRDEVIRYVIDKYGQDHAAQIVTFNTYGPRVAIKEMGKVMGIPLARLELIAKMIPTSPKNKKTITQMYQTSAQFQSLINQDPRLKKIVGATSIIEHLPRNVSTHAAGVILSRRALHEVVPLVVGPTSTLMSQYSKDYIETAGFLKMDFLALKNLTMLDYICKDIEHNEGVSIALNQLPLDDEKTYRLISKADTFGVFQLESYGMRHLLRQMKPYCFDDIVAAIALFRPGPMENIPTYLKRRSHQEKITYPLKELEPILKSTYGIMVYQEQMMQVAQKMAGFSLMKADILRKATSKKETQLMQSMKEEFIQGCLDHGFTQEKAIEVFGLIEKFADYGFNKSHSVAYGYVAYQLAYLKANYPLYFFASILSNELSSENTKVHCIQECKAYHVQILPPSVNYSQARFMVEDGHIRYSLLAIKNVGYAGYKAIVEEREKGLFLDIYDFMMRMENSHLSKKMLESLVDAGALDEFGMSRQTILKNLDAIRDYGHLKENLGIDEKPVLTIYQDQQEEKLAREKAVLGVYLSMHPIELMKQKIQTAYVNVADLDEYIQKTVNVVVQLQRVKNITDRKGQEMCFIEAMDETGSMDGVVFASSYKNIGMMLKKGNICLIQGKVNMKDKLSLIVDKARVVE</sequence>
<evidence type="ECO:0000313" key="12">
    <source>
        <dbReference type="EMBL" id="MDM8195746.1"/>
    </source>
</evidence>
<dbReference type="InterPro" id="IPR011708">
    <property type="entry name" value="DNA_pol3_alpha_NTPase_dom"/>
</dbReference>
<dbReference type="PANTHER" id="PTHR32294">
    <property type="entry name" value="DNA POLYMERASE III SUBUNIT ALPHA"/>
    <property type="match status" value="1"/>
</dbReference>
<evidence type="ECO:0000256" key="1">
    <source>
        <dbReference type="ARBA" id="ARBA00004496"/>
    </source>
</evidence>
<dbReference type="Gene3D" id="1.10.150.870">
    <property type="match status" value="1"/>
</dbReference>
<dbReference type="InterPro" id="IPR003141">
    <property type="entry name" value="Pol/His_phosphatase_N"/>
</dbReference>
<evidence type="ECO:0000259" key="11">
    <source>
        <dbReference type="SMART" id="SM00481"/>
    </source>
</evidence>
<evidence type="ECO:0000256" key="8">
    <source>
        <dbReference type="ARBA" id="ARBA00022932"/>
    </source>
</evidence>
<dbReference type="Gene3D" id="2.40.50.140">
    <property type="entry name" value="Nucleic acid-binding proteins"/>
    <property type="match status" value="1"/>
</dbReference>
<accession>A0ABT7UHY2</accession>
<dbReference type="Gene3D" id="3.20.20.140">
    <property type="entry name" value="Metal-dependent hydrolases"/>
    <property type="match status" value="1"/>
</dbReference>
<evidence type="ECO:0000256" key="9">
    <source>
        <dbReference type="ARBA" id="ARBA00025611"/>
    </source>
</evidence>
<dbReference type="SUPFAM" id="SSF89550">
    <property type="entry name" value="PHP domain-like"/>
    <property type="match status" value="1"/>
</dbReference>
<name>A0ABT7UHY2_9FIRM</name>
<dbReference type="InterPro" id="IPR004805">
    <property type="entry name" value="DnaE2/DnaE/PolC"/>
</dbReference>
<comment type="caution">
    <text evidence="12">The sequence shown here is derived from an EMBL/GenBank/DDBJ whole genome shotgun (WGS) entry which is preliminary data.</text>
</comment>
<keyword evidence="7" id="KW-0235">DNA replication</keyword>
<dbReference type="InterPro" id="IPR041931">
    <property type="entry name" value="DNA_pol3_alpha_thumb_dom"/>
</dbReference>
<dbReference type="Pfam" id="PF14579">
    <property type="entry name" value="HHH_6"/>
    <property type="match status" value="1"/>
</dbReference>
<dbReference type="EMBL" id="JAUDCK010000014">
    <property type="protein sequence ID" value="MDM8195746.1"/>
    <property type="molecule type" value="Genomic_DNA"/>
</dbReference>
<dbReference type="InterPro" id="IPR004013">
    <property type="entry name" value="PHP_dom"/>
</dbReference>
<keyword evidence="5 12" id="KW-0808">Transferase</keyword>
<comment type="function">
    <text evidence="9">DNA polymerase III is a complex, multichain enzyme responsible for most of the replicative synthesis in bacteria. This DNA polymerase also exhibits 3' to 5' exonuclease activity. The alpha chain is the DNA polymerase.</text>
</comment>
<dbReference type="GO" id="GO:0003887">
    <property type="term" value="F:DNA-directed DNA polymerase activity"/>
    <property type="evidence" value="ECO:0007669"/>
    <property type="project" value="UniProtKB-EC"/>
</dbReference>
<comment type="catalytic activity">
    <reaction evidence="10">
        <text>DNA(n) + a 2'-deoxyribonucleoside 5'-triphosphate = DNA(n+1) + diphosphate</text>
        <dbReference type="Rhea" id="RHEA:22508"/>
        <dbReference type="Rhea" id="RHEA-COMP:17339"/>
        <dbReference type="Rhea" id="RHEA-COMP:17340"/>
        <dbReference type="ChEBI" id="CHEBI:33019"/>
        <dbReference type="ChEBI" id="CHEBI:61560"/>
        <dbReference type="ChEBI" id="CHEBI:173112"/>
        <dbReference type="EC" id="2.7.7.7"/>
    </reaction>
</comment>
<dbReference type="CDD" id="cd04485">
    <property type="entry name" value="DnaE_OBF"/>
    <property type="match status" value="1"/>
</dbReference>
<dbReference type="InterPro" id="IPR040982">
    <property type="entry name" value="DNA_pol3_finger"/>
</dbReference>
<dbReference type="EC" id="2.7.7.7" evidence="3"/>
<evidence type="ECO:0000313" key="13">
    <source>
        <dbReference type="Proteomes" id="UP001529275"/>
    </source>
</evidence>
<keyword evidence="13" id="KW-1185">Reference proteome</keyword>
<dbReference type="Pfam" id="PF17657">
    <property type="entry name" value="DNA_pol3_finger"/>
    <property type="match status" value="1"/>
</dbReference>
<dbReference type="PANTHER" id="PTHR32294:SF0">
    <property type="entry name" value="DNA POLYMERASE III SUBUNIT ALPHA"/>
    <property type="match status" value="1"/>
</dbReference>
<keyword evidence="8" id="KW-0239">DNA-directed DNA polymerase</keyword>
<dbReference type="Proteomes" id="UP001529275">
    <property type="component" value="Unassembled WGS sequence"/>
</dbReference>
<evidence type="ECO:0000256" key="4">
    <source>
        <dbReference type="ARBA" id="ARBA00019114"/>
    </source>
</evidence>
<dbReference type="Pfam" id="PF02811">
    <property type="entry name" value="PHP"/>
    <property type="match status" value="1"/>
</dbReference>
<dbReference type="InterPro" id="IPR004365">
    <property type="entry name" value="NA-bd_OB_tRNA"/>
</dbReference>
<gene>
    <name evidence="12" type="primary">dnaE</name>
    <name evidence="12" type="ORF">QUV98_05385</name>
</gene>
<keyword evidence="6 12" id="KW-0548">Nucleotidyltransferase</keyword>
<dbReference type="InterPro" id="IPR029460">
    <property type="entry name" value="DNAPol_HHH"/>
</dbReference>